<dbReference type="EMBL" id="JARKNE010000007">
    <property type="protein sequence ID" value="KAK5818578.1"/>
    <property type="molecule type" value="Genomic_DNA"/>
</dbReference>
<evidence type="ECO:0000313" key="1">
    <source>
        <dbReference type="EMBL" id="KAK5818578.1"/>
    </source>
</evidence>
<accession>A0ABR0PBI3</accession>
<sequence length="90" mass="10505">MYIYLPGKGFGNCQPKWPNRIRISDSDRLDLKEECSLIEIVRWDLAGMLDVRRYNSRRKLAWRARISLAGMRSQAMFAEGITSPTRDSRL</sequence>
<comment type="caution">
    <text evidence="1">The sequence shown here is derived from an EMBL/GenBank/DDBJ whole genome shotgun (WGS) entry which is preliminary data.</text>
</comment>
<reference evidence="1 2" key="1">
    <citation type="submission" date="2023-03" db="EMBL/GenBank/DDBJ databases">
        <title>WGS of Gossypium arboreum.</title>
        <authorList>
            <person name="Yu D."/>
        </authorList>
    </citation>
    <scope>NUCLEOTIDE SEQUENCE [LARGE SCALE GENOMIC DNA]</scope>
    <source>
        <tissue evidence="1">Leaf</tissue>
    </source>
</reference>
<name>A0ABR0PBI3_GOSAR</name>
<proteinExistence type="predicted"/>
<gene>
    <name evidence="1" type="ORF">PVK06_023520</name>
</gene>
<protein>
    <submittedName>
        <fullName evidence="1">Uncharacterized protein</fullName>
    </submittedName>
</protein>
<keyword evidence="2" id="KW-1185">Reference proteome</keyword>
<evidence type="ECO:0000313" key="2">
    <source>
        <dbReference type="Proteomes" id="UP001358586"/>
    </source>
</evidence>
<dbReference type="Proteomes" id="UP001358586">
    <property type="component" value="Chromosome 7"/>
</dbReference>
<organism evidence="1 2">
    <name type="scientific">Gossypium arboreum</name>
    <name type="common">Tree cotton</name>
    <name type="synonym">Gossypium nanking</name>
    <dbReference type="NCBI Taxonomy" id="29729"/>
    <lineage>
        <taxon>Eukaryota</taxon>
        <taxon>Viridiplantae</taxon>
        <taxon>Streptophyta</taxon>
        <taxon>Embryophyta</taxon>
        <taxon>Tracheophyta</taxon>
        <taxon>Spermatophyta</taxon>
        <taxon>Magnoliopsida</taxon>
        <taxon>eudicotyledons</taxon>
        <taxon>Gunneridae</taxon>
        <taxon>Pentapetalae</taxon>
        <taxon>rosids</taxon>
        <taxon>malvids</taxon>
        <taxon>Malvales</taxon>
        <taxon>Malvaceae</taxon>
        <taxon>Malvoideae</taxon>
        <taxon>Gossypium</taxon>
    </lineage>
</organism>